<feature type="transmembrane region" description="Helical" evidence="8">
    <location>
        <begin position="83"/>
        <end position="102"/>
    </location>
</feature>
<dbReference type="RefSeq" id="WP_344236191.1">
    <property type="nucleotide sequence ID" value="NZ_BAAAHH010000001.1"/>
</dbReference>
<evidence type="ECO:0000256" key="2">
    <source>
        <dbReference type="ARBA" id="ARBA00022475"/>
    </source>
</evidence>
<comment type="caution">
    <text evidence="9">The sequence shown here is derived from an EMBL/GenBank/DDBJ whole genome shotgun (WGS) entry which is preliminary data.</text>
</comment>
<feature type="transmembrane region" description="Helical" evidence="8">
    <location>
        <begin position="187"/>
        <end position="220"/>
    </location>
</feature>
<evidence type="ECO:0000256" key="1">
    <source>
        <dbReference type="ARBA" id="ARBA00004651"/>
    </source>
</evidence>
<dbReference type="EMBL" id="BAAAHH010000001">
    <property type="protein sequence ID" value="GAA0937869.1"/>
    <property type="molecule type" value="Genomic_DNA"/>
</dbReference>
<proteinExistence type="inferred from homology"/>
<protein>
    <submittedName>
        <fullName evidence="9">Glycosyltransferase 87 family protein</fullName>
    </submittedName>
</protein>
<keyword evidence="5 8" id="KW-1133">Transmembrane helix</keyword>
<keyword evidence="6 8" id="KW-0472">Membrane</keyword>
<evidence type="ECO:0000256" key="3">
    <source>
        <dbReference type="ARBA" id="ARBA00022679"/>
    </source>
</evidence>
<accession>A0ABN1Q552</accession>
<dbReference type="Pfam" id="PF09594">
    <property type="entry name" value="GT87"/>
    <property type="match status" value="1"/>
</dbReference>
<keyword evidence="10" id="KW-1185">Reference proteome</keyword>
<evidence type="ECO:0000313" key="10">
    <source>
        <dbReference type="Proteomes" id="UP001500665"/>
    </source>
</evidence>
<gene>
    <name evidence="9" type="ORF">GCM10009550_05020</name>
</gene>
<evidence type="ECO:0000256" key="5">
    <source>
        <dbReference type="ARBA" id="ARBA00022989"/>
    </source>
</evidence>
<dbReference type="Proteomes" id="UP001500665">
    <property type="component" value="Unassembled WGS sequence"/>
</dbReference>
<keyword evidence="4 8" id="KW-0812">Transmembrane</keyword>
<evidence type="ECO:0000256" key="7">
    <source>
        <dbReference type="ARBA" id="ARBA00024033"/>
    </source>
</evidence>
<feature type="transmembrane region" description="Helical" evidence="8">
    <location>
        <begin position="161"/>
        <end position="180"/>
    </location>
</feature>
<feature type="transmembrane region" description="Helical" evidence="8">
    <location>
        <begin position="353"/>
        <end position="372"/>
    </location>
</feature>
<evidence type="ECO:0000256" key="8">
    <source>
        <dbReference type="SAM" id="Phobius"/>
    </source>
</evidence>
<feature type="transmembrane region" description="Helical" evidence="8">
    <location>
        <begin position="32"/>
        <end position="51"/>
    </location>
</feature>
<keyword evidence="2" id="KW-1003">Cell membrane</keyword>
<comment type="similarity">
    <text evidence="7">Belongs to the glycosyltransferase 87 family.</text>
</comment>
<keyword evidence="3" id="KW-0808">Transferase</keyword>
<reference evidence="9 10" key="1">
    <citation type="journal article" date="2019" name="Int. J. Syst. Evol. Microbiol.">
        <title>The Global Catalogue of Microorganisms (GCM) 10K type strain sequencing project: providing services to taxonomists for standard genome sequencing and annotation.</title>
        <authorList>
            <consortium name="The Broad Institute Genomics Platform"/>
            <consortium name="The Broad Institute Genome Sequencing Center for Infectious Disease"/>
            <person name="Wu L."/>
            <person name="Ma J."/>
        </authorList>
    </citation>
    <scope>NUCLEOTIDE SEQUENCE [LARGE SCALE GENOMIC DNA]</scope>
    <source>
        <strain evidence="9 10">JCM 10696</strain>
    </source>
</reference>
<name>A0ABN1Q552_9ACTN</name>
<evidence type="ECO:0000256" key="6">
    <source>
        <dbReference type="ARBA" id="ARBA00023136"/>
    </source>
</evidence>
<feature type="transmembrane region" description="Helical" evidence="8">
    <location>
        <begin position="260"/>
        <end position="281"/>
    </location>
</feature>
<evidence type="ECO:0000256" key="4">
    <source>
        <dbReference type="ARBA" id="ARBA00022692"/>
    </source>
</evidence>
<evidence type="ECO:0000313" key="9">
    <source>
        <dbReference type="EMBL" id="GAA0937869.1"/>
    </source>
</evidence>
<organism evidence="9 10">
    <name type="scientific">Actinocorallia libanotica</name>
    <dbReference type="NCBI Taxonomy" id="46162"/>
    <lineage>
        <taxon>Bacteria</taxon>
        <taxon>Bacillati</taxon>
        <taxon>Actinomycetota</taxon>
        <taxon>Actinomycetes</taxon>
        <taxon>Streptosporangiales</taxon>
        <taxon>Thermomonosporaceae</taxon>
        <taxon>Actinocorallia</taxon>
    </lineage>
</organism>
<dbReference type="InterPro" id="IPR018584">
    <property type="entry name" value="GT87"/>
</dbReference>
<sequence length="400" mass="40186">MAIVAQPHAVVRTGRPTGYAGLREGAGRYADAGVYGGFAVFAGVTAGVSGLETHRVWGQIAAVAYGLGALLVLLPAGRRCRGAVAGAVFAGAVLLPLAFLVGTGQAQPEVGVVERSGQHLMEYGTPYLGPAELAESADYTAYNPYLPGMALFGAWGVDARLVFGGVFLAALAGAGVVLRGRVEVRPLVLSAASPLVALPLAVGGDDLPVIGLACLGLALAVRRPGAAGLVLGAAATLKATAWPALAVCLVLVAARRRTDLPVFVGAAAGVVASGVLLPALVDPAGMWANAVRFPLGLADVASPAGSPLPGHLIAGLGPYGHAAAVAALVGAAVAMGIWLVVRPPRSVSDAAMRLAFGLLLAALLMPATRWGYLVYPALLALWARTAGVPHREEAQPCAAV</sequence>
<feature type="transmembrane region" description="Helical" evidence="8">
    <location>
        <begin position="319"/>
        <end position="341"/>
    </location>
</feature>
<feature type="transmembrane region" description="Helical" evidence="8">
    <location>
        <begin position="57"/>
        <end position="76"/>
    </location>
</feature>
<comment type="subcellular location">
    <subcellularLocation>
        <location evidence="1">Cell membrane</location>
        <topology evidence="1">Multi-pass membrane protein</topology>
    </subcellularLocation>
</comment>
<feature type="transmembrane region" description="Helical" evidence="8">
    <location>
        <begin position="226"/>
        <end position="253"/>
    </location>
</feature>